<dbReference type="InterPro" id="IPR016181">
    <property type="entry name" value="Acyl_CoA_acyltransferase"/>
</dbReference>
<dbReference type="PROSITE" id="PS51186">
    <property type="entry name" value="GNAT"/>
    <property type="match status" value="1"/>
</dbReference>
<dbReference type="InterPro" id="IPR050832">
    <property type="entry name" value="Bact_Acetyltransf"/>
</dbReference>
<dbReference type="Proteomes" id="UP000646365">
    <property type="component" value="Unassembled WGS sequence"/>
</dbReference>
<organism evidence="4 5">
    <name type="scientific">Aliidongia dinghuensis</name>
    <dbReference type="NCBI Taxonomy" id="1867774"/>
    <lineage>
        <taxon>Bacteria</taxon>
        <taxon>Pseudomonadati</taxon>
        <taxon>Pseudomonadota</taxon>
        <taxon>Alphaproteobacteria</taxon>
        <taxon>Rhodospirillales</taxon>
        <taxon>Dongiaceae</taxon>
        <taxon>Aliidongia</taxon>
    </lineage>
</organism>
<keyword evidence="1" id="KW-0808">Transferase</keyword>
<dbReference type="RefSeq" id="WP_229743497.1">
    <property type="nucleotide sequence ID" value="NZ_BMJQ01000002.1"/>
</dbReference>
<proteinExistence type="predicted"/>
<dbReference type="EMBL" id="BMJQ01000002">
    <property type="protein sequence ID" value="GGF06790.1"/>
    <property type="molecule type" value="Genomic_DNA"/>
</dbReference>
<dbReference type="Pfam" id="PF00583">
    <property type="entry name" value="Acetyltransf_1"/>
    <property type="match status" value="1"/>
</dbReference>
<dbReference type="PANTHER" id="PTHR43877">
    <property type="entry name" value="AMINOALKYLPHOSPHONATE N-ACETYLTRANSFERASE-RELATED-RELATED"/>
    <property type="match status" value="1"/>
</dbReference>
<reference evidence="4" key="1">
    <citation type="journal article" date="2014" name="Int. J. Syst. Evol. Microbiol.">
        <title>Complete genome sequence of Corynebacterium casei LMG S-19264T (=DSM 44701T), isolated from a smear-ripened cheese.</title>
        <authorList>
            <consortium name="US DOE Joint Genome Institute (JGI-PGF)"/>
            <person name="Walter F."/>
            <person name="Albersmeier A."/>
            <person name="Kalinowski J."/>
            <person name="Ruckert C."/>
        </authorList>
    </citation>
    <scope>NUCLEOTIDE SEQUENCE</scope>
    <source>
        <strain evidence="4">CGMCC 1.15725</strain>
    </source>
</reference>
<accession>A0A8J3E113</accession>
<protein>
    <recommendedName>
        <fullName evidence="3">N-acetyltransferase domain-containing protein</fullName>
    </recommendedName>
</protein>
<feature type="domain" description="N-acetyltransferase" evidence="3">
    <location>
        <begin position="24"/>
        <end position="176"/>
    </location>
</feature>
<comment type="caution">
    <text evidence="4">The sequence shown here is derived from an EMBL/GenBank/DDBJ whole genome shotgun (WGS) entry which is preliminary data.</text>
</comment>
<dbReference type="InterPro" id="IPR000182">
    <property type="entry name" value="GNAT_dom"/>
</dbReference>
<dbReference type="AlphaFoldDB" id="A0A8J3E113"/>
<evidence type="ECO:0000256" key="2">
    <source>
        <dbReference type="ARBA" id="ARBA00023315"/>
    </source>
</evidence>
<dbReference type="Gene3D" id="3.40.630.30">
    <property type="match status" value="1"/>
</dbReference>
<evidence type="ECO:0000313" key="5">
    <source>
        <dbReference type="Proteomes" id="UP000646365"/>
    </source>
</evidence>
<reference evidence="4" key="2">
    <citation type="submission" date="2020-09" db="EMBL/GenBank/DDBJ databases">
        <authorList>
            <person name="Sun Q."/>
            <person name="Zhou Y."/>
        </authorList>
    </citation>
    <scope>NUCLEOTIDE SEQUENCE</scope>
    <source>
        <strain evidence="4">CGMCC 1.15725</strain>
    </source>
</reference>
<sequence>MTAAADAALPPALPLSAAPRQLGLNLRPRTDHDHPFLAELYLAVRWPEFAQAGWPDAVLRRFLLDQFALQTRHYDDVYRDAEFTIVERGGAAIGRLYLFRGATDHRIVDISLKPDACGQGIGTALLTTVLDEAFGQGKTVSIHVEQFNPALRLYRRLGFREIGERGPYLLMEVRSDQRLSPQS</sequence>
<evidence type="ECO:0000259" key="3">
    <source>
        <dbReference type="PROSITE" id="PS51186"/>
    </source>
</evidence>
<keyword evidence="2" id="KW-0012">Acyltransferase</keyword>
<dbReference type="CDD" id="cd04301">
    <property type="entry name" value="NAT_SF"/>
    <property type="match status" value="1"/>
</dbReference>
<evidence type="ECO:0000313" key="4">
    <source>
        <dbReference type="EMBL" id="GGF06790.1"/>
    </source>
</evidence>
<dbReference type="GO" id="GO:0016747">
    <property type="term" value="F:acyltransferase activity, transferring groups other than amino-acyl groups"/>
    <property type="evidence" value="ECO:0007669"/>
    <property type="project" value="InterPro"/>
</dbReference>
<gene>
    <name evidence="4" type="ORF">GCM10011611_10350</name>
</gene>
<dbReference type="SUPFAM" id="SSF55729">
    <property type="entry name" value="Acyl-CoA N-acyltransferases (Nat)"/>
    <property type="match status" value="1"/>
</dbReference>
<keyword evidence="5" id="KW-1185">Reference proteome</keyword>
<name>A0A8J3E113_9PROT</name>
<evidence type="ECO:0000256" key="1">
    <source>
        <dbReference type="ARBA" id="ARBA00022679"/>
    </source>
</evidence>